<dbReference type="EMBL" id="MFCV01000044">
    <property type="protein sequence ID" value="OGE30680.1"/>
    <property type="molecule type" value="Genomic_DNA"/>
</dbReference>
<dbReference type="Proteomes" id="UP000176902">
    <property type="component" value="Unassembled WGS sequence"/>
</dbReference>
<evidence type="ECO:0000313" key="1">
    <source>
        <dbReference type="EMBL" id="OGE30680.1"/>
    </source>
</evidence>
<sequence>MKKDLKNSGQAVLVLILIMSVALAMGVSVVQKSLVDLSTATRVEQSGRAFSAAEAGIEKVLKENANASVNFTENQSSAIAEITGLLPYVVPTGTRQSPLEYPSFAKEEFAHIWLADPAANLPTCTSSDICYKQTTLDIYWGNSSEDQAALEISLIYYNGTSYQARRWFLDHSTASRASVTGFDLVPTCSGGYVLLNATYQCFMRLGDGSVNASKNGSLPSGLMLLRARFLYNNTSQPFAVQAPTTATCGNDCSIPPQARTAVSTGSSGQTKRQLQVFEINKVVPYYFDFALFSAGAINK</sequence>
<evidence type="ECO:0008006" key="3">
    <source>
        <dbReference type="Google" id="ProtNLM"/>
    </source>
</evidence>
<gene>
    <name evidence="1" type="ORF">A3C59_03120</name>
</gene>
<dbReference type="STRING" id="1797768.A3C59_03120"/>
<evidence type="ECO:0000313" key="2">
    <source>
        <dbReference type="Proteomes" id="UP000176902"/>
    </source>
</evidence>
<proteinExistence type="predicted"/>
<accession>A0A1F5JQH5</accession>
<reference evidence="1 2" key="1">
    <citation type="journal article" date="2016" name="Nat. Commun.">
        <title>Thousands of microbial genomes shed light on interconnected biogeochemical processes in an aquifer system.</title>
        <authorList>
            <person name="Anantharaman K."/>
            <person name="Brown C.T."/>
            <person name="Hug L.A."/>
            <person name="Sharon I."/>
            <person name="Castelle C.J."/>
            <person name="Probst A.J."/>
            <person name="Thomas B.C."/>
            <person name="Singh A."/>
            <person name="Wilkins M.J."/>
            <person name="Karaoz U."/>
            <person name="Brodie E.L."/>
            <person name="Williams K.H."/>
            <person name="Hubbard S.S."/>
            <person name="Banfield J.F."/>
        </authorList>
    </citation>
    <scope>NUCLEOTIDE SEQUENCE [LARGE SCALE GENOMIC DNA]</scope>
</reference>
<comment type="caution">
    <text evidence="1">The sequence shown here is derived from an EMBL/GenBank/DDBJ whole genome shotgun (WGS) entry which is preliminary data.</text>
</comment>
<organism evidence="1 2">
    <name type="scientific">Candidatus Daviesbacteria bacterium RIFCSPHIGHO2_02_FULL_36_13</name>
    <dbReference type="NCBI Taxonomy" id="1797768"/>
    <lineage>
        <taxon>Bacteria</taxon>
        <taxon>Candidatus Daviesiibacteriota</taxon>
    </lineage>
</organism>
<name>A0A1F5JQH5_9BACT</name>
<protein>
    <recommendedName>
        <fullName evidence="3">Type 4 fimbrial biogenesis protein PilX N-terminal domain-containing protein</fullName>
    </recommendedName>
</protein>
<dbReference type="AlphaFoldDB" id="A0A1F5JQH5"/>